<dbReference type="SUPFAM" id="SSF46689">
    <property type="entry name" value="Homeodomain-like"/>
    <property type="match status" value="1"/>
</dbReference>
<dbReference type="EMBL" id="QRDT01000039">
    <property type="protein sequence ID" value="RED22944.1"/>
    <property type="molecule type" value="Genomic_DNA"/>
</dbReference>
<dbReference type="GO" id="GO:0003700">
    <property type="term" value="F:DNA-binding transcription factor activity"/>
    <property type="evidence" value="ECO:0007669"/>
    <property type="project" value="InterPro"/>
</dbReference>
<dbReference type="OrthoDB" id="9802263at2"/>
<organism evidence="5 6">
    <name type="scientific">Rhodopseudomonas pentothenatexigens</name>
    <dbReference type="NCBI Taxonomy" id="999699"/>
    <lineage>
        <taxon>Bacteria</taxon>
        <taxon>Pseudomonadati</taxon>
        <taxon>Pseudomonadota</taxon>
        <taxon>Alphaproteobacteria</taxon>
        <taxon>Hyphomicrobiales</taxon>
        <taxon>Nitrobacteraceae</taxon>
        <taxon>Rhodopseudomonas</taxon>
    </lineage>
</organism>
<dbReference type="Gene3D" id="1.10.10.60">
    <property type="entry name" value="Homeodomain-like"/>
    <property type="match status" value="1"/>
</dbReference>
<dbReference type="EMBL" id="UFQQ01000039">
    <property type="protein sequence ID" value="SSW93456.1"/>
    <property type="molecule type" value="Genomic_DNA"/>
</dbReference>
<dbReference type="InterPro" id="IPR009057">
    <property type="entry name" value="Homeodomain-like_sf"/>
</dbReference>
<dbReference type="SMART" id="SM00342">
    <property type="entry name" value="HTH_ARAC"/>
    <property type="match status" value="1"/>
</dbReference>
<dbReference type="InterPro" id="IPR053142">
    <property type="entry name" value="PchR_regulatory_protein"/>
</dbReference>
<dbReference type="RefSeq" id="WP_114360837.1">
    <property type="nucleotide sequence ID" value="NZ_QRDT01000039.1"/>
</dbReference>
<gene>
    <name evidence="4" type="ORF">BJ125_13916</name>
    <name evidence="5" type="ORF">SAMN05892882_13916</name>
</gene>
<reference evidence="5 6" key="1">
    <citation type="submission" date="2017-08" db="EMBL/GenBank/DDBJ databases">
        <authorList>
            <person name="de Groot N.N."/>
        </authorList>
    </citation>
    <scope>NUCLEOTIDE SEQUENCE [LARGE SCALE GENOMIC DNA]</scope>
    <source>
        <strain evidence="5 6">JA575</strain>
    </source>
</reference>
<keyword evidence="7" id="KW-1185">Reference proteome</keyword>
<dbReference type="PROSITE" id="PS01124">
    <property type="entry name" value="HTH_ARAC_FAMILY_2"/>
    <property type="match status" value="1"/>
</dbReference>
<evidence type="ECO:0000313" key="4">
    <source>
        <dbReference type="EMBL" id="RED22944.1"/>
    </source>
</evidence>
<evidence type="ECO:0000256" key="2">
    <source>
        <dbReference type="ARBA" id="ARBA00023163"/>
    </source>
</evidence>
<dbReference type="Pfam" id="PF12833">
    <property type="entry name" value="HTH_18"/>
    <property type="match status" value="1"/>
</dbReference>
<dbReference type="PANTHER" id="PTHR47893:SF1">
    <property type="entry name" value="REGULATORY PROTEIN PCHR"/>
    <property type="match status" value="1"/>
</dbReference>
<accession>A0A336JYJ0</accession>
<evidence type="ECO:0000313" key="6">
    <source>
        <dbReference type="Proteomes" id="UP000252631"/>
    </source>
</evidence>
<name>A0A336JYJ0_9BRAD</name>
<proteinExistence type="predicted"/>
<sequence>MKTTLSLAPSAALRIFHFDDIDLYRSGAAALQFELTPLVRKISARQFMLTMPGCDMLVECSFPRLTGGMLKPGRTVIGFSMTDETGGLFNGIDLKVSTLVLGHSGAGYVAYENRPHCFARVAFEPEVRDRGWPAAENGFAQFFMSQPAHERLRCLVVEIMTLASHSPDDLQKPEVAQGAKESLLAAADEAFANSAVAPGARSSHAERFLGIIKSIDEIISANPANPIYSGELANALGVSVRTLHTAVLQYRGMSLHRYLKLKRLWQVRQRLLIGNISVKACALAYGFWHLSDFSRSYRTLFGELPSETLALAH</sequence>
<evidence type="ECO:0000259" key="3">
    <source>
        <dbReference type="PROSITE" id="PS01124"/>
    </source>
</evidence>
<reference evidence="4 7" key="2">
    <citation type="submission" date="2018-07" db="EMBL/GenBank/DDBJ databases">
        <title>Genomic Encyclopedia of Archaeal and Bacterial Type Strains, Phase II (KMG-II): from individual species to whole genera.</title>
        <authorList>
            <person name="Goeker M."/>
        </authorList>
    </citation>
    <scope>NUCLEOTIDE SEQUENCE [LARGE SCALE GENOMIC DNA]</scope>
    <source>
        <strain evidence="4 7">JA575</strain>
    </source>
</reference>
<protein>
    <submittedName>
        <fullName evidence="5">AraC family ethanolamine operon transcriptional activator</fullName>
    </submittedName>
</protein>
<evidence type="ECO:0000256" key="1">
    <source>
        <dbReference type="ARBA" id="ARBA00023015"/>
    </source>
</evidence>
<dbReference type="PANTHER" id="PTHR47893">
    <property type="entry name" value="REGULATORY PROTEIN PCHR"/>
    <property type="match status" value="1"/>
</dbReference>
<dbReference type="Proteomes" id="UP000256343">
    <property type="component" value="Unassembled WGS sequence"/>
</dbReference>
<dbReference type="AlphaFoldDB" id="A0A336JYJ0"/>
<evidence type="ECO:0000313" key="5">
    <source>
        <dbReference type="EMBL" id="SSW93456.1"/>
    </source>
</evidence>
<dbReference type="Proteomes" id="UP000252631">
    <property type="component" value="Unassembled WGS sequence"/>
</dbReference>
<evidence type="ECO:0000313" key="7">
    <source>
        <dbReference type="Proteomes" id="UP000256343"/>
    </source>
</evidence>
<dbReference type="GO" id="GO:0043565">
    <property type="term" value="F:sequence-specific DNA binding"/>
    <property type="evidence" value="ECO:0007669"/>
    <property type="project" value="InterPro"/>
</dbReference>
<keyword evidence="1" id="KW-0805">Transcription regulation</keyword>
<keyword evidence="2" id="KW-0804">Transcription</keyword>
<dbReference type="InterPro" id="IPR018060">
    <property type="entry name" value="HTH_AraC"/>
</dbReference>
<feature type="domain" description="HTH araC/xylS-type" evidence="3">
    <location>
        <begin position="213"/>
        <end position="311"/>
    </location>
</feature>